<comment type="similarity">
    <text evidence="5">Belongs to the methyltransferase superfamily. EgtD family.</text>
</comment>
<feature type="binding site" evidence="5">
    <location>
        <position position="337"/>
    </location>
    <ligand>
        <name>S-adenosyl-L-methionine</name>
        <dbReference type="ChEBI" id="CHEBI:59789"/>
    </ligand>
</feature>
<dbReference type="PANTHER" id="PTHR43397">
    <property type="entry name" value="ERGOTHIONEINE BIOSYNTHESIS PROTEIN 1"/>
    <property type="match status" value="1"/>
</dbReference>
<feature type="binding site" evidence="5">
    <location>
        <begin position="530"/>
        <end position="532"/>
    </location>
    <ligand>
        <name>L-histidine</name>
        <dbReference type="ChEBI" id="CHEBI:57595"/>
    </ligand>
</feature>
<dbReference type="AlphaFoldDB" id="A0A7J0CE61"/>
<dbReference type="PANTHER" id="PTHR43397:SF1">
    <property type="entry name" value="ERGOTHIONEINE BIOSYNTHESIS PROTEIN 1"/>
    <property type="match status" value="1"/>
</dbReference>
<feature type="binding site" evidence="5">
    <location>
        <position position="414"/>
    </location>
    <ligand>
        <name>L-histidine</name>
        <dbReference type="ChEBI" id="CHEBI:57595"/>
    </ligand>
</feature>
<feature type="region of interest" description="Disordered" evidence="6">
    <location>
        <begin position="242"/>
        <end position="280"/>
    </location>
</feature>
<comment type="function">
    <text evidence="4">Catalyzes the hydrolysis of the gamma-glutamyl amide bond of hercynyl-gamma-L-glutamyl-L-cysteine sulfoxide to produce hercynylcysteine sulfoxide, a step in the biosynthesis pathway of ergothioneine.</text>
</comment>
<keyword evidence="3 4" id="KW-0315">Glutamine amidotransferase</keyword>
<evidence type="ECO:0000313" key="9">
    <source>
        <dbReference type="Proteomes" id="UP000498980"/>
    </source>
</evidence>
<dbReference type="Gene3D" id="3.40.50.150">
    <property type="entry name" value="Vaccinia Virus protein VP39"/>
    <property type="match status" value="1"/>
</dbReference>
<evidence type="ECO:0000256" key="5">
    <source>
        <dbReference type="HAMAP-Rule" id="MF_02037"/>
    </source>
</evidence>
<dbReference type="GO" id="GO:0052706">
    <property type="term" value="F:L-histidine N(alpha)-methyltransferase activity"/>
    <property type="evidence" value="ECO:0007669"/>
    <property type="project" value="UniProtKB-UniRule"/>
</dbReference>
<evidence type="ECO:0000256" key="1">
    <source>
        <dbReference type="ARBA" id="ARBA00022603"/>
    </source>
</evidence>
<dbReference type="GO" id="GO:0016811">
    <property type="term" value="F:hydrolase activity, acting on carbon-nitrogen (but not peptide) bonds, in linear amides"/>
    <property type="evidence" value="ECO:0007669"/>
    <property type="project" value="UniProtKB-UniRule"/>
</dbReference>
<dbReference type="HAMAP" id="MF_02037">
    <property type="entry name" value="EgtD"/>
    <property type="match status" value="1"/>
</dbReference>
<dbReference type="HAMAP" id="MF_02036">
    <property type="entry name" value="EgtC"/>
    <property type="match status" value="1"/>
</dbReference>
<feature type="binding site" evidence="5">
    <location>
        <position position="307"/>
    </location>
    <ligand>
        <name>L-histidine</name>
        <dbReference type="ChEBI" id="CHEBI:57595"/>
    </ligand>
</feature>
<evidence type="ECO:0000256" key="3">
    <source>
        <dbReference type="ARBA" id="ARBA00022962"/>
    </source>
</evidence>
<comment type="pathway">
    <text evidence="4">Amino-acid biosynthesis; ergothioneine biosynthesis.</text>
</comment>
<evidence type="ECO:0000256" key="4">
    <source>
        <dbReference type="HAMAP-Rule" id="MF_02036"/>
    </source>
</evidence>
<dbReference type="InterPro" id="IPR035094">
    <property type="entry name" value="EgtD"/>
</dbReference>
<comment type="caution">
    <text evidence="8">The sequence shown here is derived from an EMBL/GenBank/DDBJ whole genome shotgun (WGS) entry which is preliminary data.</text>
</comment>
<keyword evidence="1 5" id="KW-0489">Methyltransferase</keyword>
<dbReference type="EC" id="2.1.1.44" evidence="5"/>
<organism evidence="8 9">
    <name type="scientific">Streptomyces fulvorobeus</name>
    <dbReference type="NCBI Taxonomy" id="284028"/>
    <lineage>
        <taxon>Bacteria</taxon>
        <taxon>Bacillati</taxon>
        <taxon>Actinomycetota</taxon>
        <taxon>Actinomycetes</taxon>
        <taxon>Kitasatosporales</taxon>
        <taxon>Streptomycetaceae</taxon>
        <taxon>Streptomyces</taxon>
    </lineage>
</organism>
<feature type="binding site" evidence="5">
    <location>
        <begin position="389"/>
        <end position="390"/>
    </location>
    <ligand>
        <name>S-adenosyl-L-methionine</name>
        <dbReference type="ChEBI" id="CHEBI:59789"/>
    </ligand>
</feature>
<evidence type="ECO:0000259" key="7">
    <source>
        <dbReference type="Pfam" id="PF10017"/>
    </source>
</evidence>
<dbReference type="InterPro" id="IPR032888">
    <property type="entry name" value="EgtD_Actinobacteria"/>
</dbReference>
<dbReference type="InterPro" id="IPR029063">
    <property type="entry name" value="SAM-dependent_MTases_sf"/>
</dbReference>
<keyword evidence="2 5" id="KW-0808">Transferase</keyword>
<dbReference type="SUPFAM" id="SSF56235">
    <property type="entry name" value="N-terminal nucleophile aminohydrolases (Ntn hydrolases)"/>
    <property type="match status" value="1"/>
</dbReference>
<comment type="catalytic activity">
    <reaction evidence="5">
        <text>L-histidine + 3 S-adenosyl-L-methionine = hercynine + 3 S-adenosyl-L-homocysteine + 3 H(+)</text>
        <dbReference type="Rhea" id="RHEA:38471"/>
        <dbReference type="ChEBI" id="CHEBI:15378"/>
        <dbReference type="ChEBI" id="CHEBI:15781"/>
        <dbReference type="ChEBI" id="CHEBI:57595"/>
        <dbReference type="ChEBI" id="CHEBI:57856"/>
        <dbReference type="ChEBI" id="CHEBI:59789"/>
        <dbReference type="EC" id="2.1.1.44"/>
    </reaction>
</comment>
<dbReference type="CDD" id="cd01908">
    <property type="entry name" value="YafJ"/>
    <property type="match status" value="1"/>
</dbReference>
<dbReference type="GO" id="GO:0032259">
    <property type="term" value="P:methylation"/>
    <property type="evidence" value="ECO:0007669"/>
    <property type="project" value="UniProtKB-KW"/>
</dbReference>
<dbReference type="EC" id="3.5.1.118" evidence="4"/>
<dbReference type="Pfam" id="PF13230">
    <property type="entry name" value="GATase_4"/>
    <property type="match status" value="1"/>
</dbReference>
<dbReference type="InterPro" id="IPR017808">
    <property type="entry name" value="EgtC"/>
</dbReference>
<proteinExistence type="inferred from homology"/>
<dbReference type="NCBIfam" id="TIGR03438">
    <property type="entry name" value="egtD_ergothio"/>
    <property type="match status" value="1"/>
</dbReference>
<dbReference type="GO" id="GO:0052699">
    <property type="term" value="P:ergothioneine biosynthetic process"/>
    <property type="evidence" value="ECO:0007669"/>
    <property type="project" value="UniProtKB-UniRule"/>
</dbReference>
<evidence type="ECO:0000256" key="6">
    <source>
        <dbReference type="SAM" id="MobiDB-lite"/>
    </source>
</evidence>
<feature type="binding site" evidence="5">
    <location>
        <position position="343"/>
    </location>
    <ligand>
        <name>S-adenosyl-L-methionine</name>
        <dbReference type="ChEBI" id="CHEBI:59789"/>
    </ligand>
</feature>
<feature type="domain" description="Histidine-specific methyltransferase SAM-dependent" evidence="7">
    <location>
        <begin position="285"/>
        <end position="568"/>
    </location>
</feature>
<feature type="binding site" evidence="5">
    <location>
        <position position="361"/>
    </location>
    <ligand>
        <name>S-adenosyl-L-methionine</name>
        <dbReference type="ChEBI" id="CHEBI:59789"/>
    </ligand>
</feature>
<name>A0A7J0CE61_9ACTN</name>
<reference evidence="8 9" key="1">
    <citation type="submission" date="2020-05" db="EMBL/GenBank/DDBJ databases">
        <title>Whole genome shotgun sequence of Streptomyces fulvorobeus NBRC 15897.</title>
        <authorList>
            <person name="Komaki H."/>
            <person name="Tamura T."/>
        </authorList>
    </citation>
    <scope>NUCLEOTIDE SEQUENCE [LARGE SCALE GENOMIC DNA]</scope>
    <source>
        <strain evidence="8 9">NBRC 15897</strain>
    </source>
</reference>
<dbReference type="UniPathway" id="UPA01014"/>
<dbReference type="EMBL" id="BLWC01000001">
    <property type="protein sequence ID" value="GFN00793.1"/>
    <property type="molecule type" value="Genomic_DNA"/>
</dbReference>
<dbReference type="InterPro" id="IPR051128">
    <property type="entry name" value="EgtD_Methyltrsf_superfamily"/>
</dbReference>
<evidence type="ECO:0000256" key="2">
    <source>
        <dbReference type="ARBA" id="ARBA00022679"/>
    </source>
</evidence>
<dbReference type="InterPro" id="IPR032889">
    <property type="entry name" value="EgtC_Actinobacteria"/>
</dbReference>
<dbReference type="GO" id="GO:0008276">
    <property type="term" value="F:protein methyltransferase activity"/>
    <property type="evidence" value="ECO:0007669"/>
    <property type="project" value="InterPro"/>
</dbReference>
<gene>
    <name evidence="5" type="primary">egtD</name>
    <name evidence="4" type="synonym">egtC</name>
    <name evidence="8" type="ORF">Sfulv_56030</name>
</gene>
<feature type="binding site" evidence="5">
    <location>
        <position position="454"/>
    </location>
    <ligand>
        <name>L-histidine</name>
        <dbReference type="ChEBI" id="CHEBI:57595"/>
    </ligand>
</feature>
<dbReference type="InterPro" id="IPR026869">
    <property type="entry name" value="EgtC-like"/>
</dbReference>
<evidence type="ECO:0000313" key="8">
    <source>
        <dbReference type="EMBL" id="GFN00793.1"/>
    </source>
</evidence>
<dbReference type="Pfam" id="PF10017">
    <property type="entry name" value="Methyltransf_33"/>
    <property type="match status" value="1"/>
</dbReference>
<keyword evidence="4" id="KW-0378">Hydrolase</keyword>
<dbReference type="NCBIfam" id="TIGR03442">
    <property type="entry name" value="ergothioneine biosynthesis protein EgtC"/>
    <property type="match status" value="1"/>
</dbReference>
<accession>A0A7J0CE61</accession>
<dbReference type="Gene3D" id="3.60.20.10">
    <property type="entry name" value="Glutamine Phosphoribosylpyrophosphate, subunit 1, domain 1"/>
    <property type="match status" value="1"/>
</dbReference>
<dbReference type="CDD" id="cd02440">
    <property type="entry name" value="AdoMet_MTases"/>
    <property type="match status" value="1"/>
</dbReference>
<dbReference type="InterPro" id="IPR029055">
    <property type="entry name" value="Ntn_hydrolases_N"/>
</dbReference>
<comment type="catalytic activity">
    <reaction evidence="4">
        <text>gamma-L-glutamyl-hercynylcysteine S-oxide + H2O = S-(hercyn-2-yl)-L-cysteine S-oxide + L-glutamate</text>
        <dbReference type="Rhea" id="RHEA:42684"/>
        <dbReference type="ChEBI" id="CHEBI:15377"/>
        <dbReference type="ChEBI" id="CHEBI:29985"/>
        <dbReference type="ChEBI" id="CHEBI:82703"/>
        <dbReference type="ChEBI" id="CHEBI:82706"/>
        <dbReference type="EC" id="3.5.1.118"/>
    </reaction>
</comment>
<dbReference type="Proteomes" id="UP000498980">
    <property type="component" value="Unassembled WGS sequence"/>
</dbReference>
<comment type="function">
    <text evidence="5">Catalyzes the SAM-dependent triple methylation of the alpha-amino group of histidine to form hercynine, a step in the biosynthesis pathway of ergothioneine.</text>
</comment>
<protein>
    <recommendedName>
        <fullName evidence="4 5">Multifunctional fusion protein</fullName>
    </recommendedName>
    <domain>
        <recommendedName>
            <fullName evidence="4">Gamma-glutamyl-hercynylcysteine sulfoxide hydrolase</fullName>
            <ecNumber evidence="4">3.5.1.118</ecNumber>
        </recommendedName>
        <alternativeName>
            <fullName evidence="4">Gamma-glutamyl hercynylcysteine S-oxide hydrolase</fullName>
        </alternativeName>
    </domain>
    <domain>
        <recommendedName>
            <fullName evidence="5">Histidine N-alpha-methyltransferase</fullName>
            <ecNumber evidence="5">2.1.1.44</ecNumber>
        </recommendedName>
        <alternativeName>
            <fullName evidence="5">Histidine trimethyltransferase</fullName>
        </alternativeName>
    </domain>
</protein>
<dbReference type="SUPFAM" id="SSF53335">
    <property type="entry name" value="S-adenosyl-L-methionine-dependent methyltransferases"/>
    <property type="match status" value="1"/>
</dbReference>
<sequence>MCRHLAYLGPPVALGQILVSPPHSLVRQSWEPRRQRYGTVNADGFGVGWYAEGDPVPGRYRRQGPVWGDETFADLVRVVRSTALLAAVRDATVAGADGEAAAAPFAADGLLFSHNGAVQGWPASLAPLATTLPAAALLTLEARSDSALLWALVRRRTSEGDTLSQAVTDTVLDVAAQAAGSRLNLLLTDGSTIVATAWGDTLWYLTEPGRRTVVASEPYDDDPLWREVPDRTLLTATRHDMTLTPLKEPPRESLPTDPHPAGGRDGRGATRRRAQRHEPAAQVAAPKWFYDAHGSELFEEITRLPEYYPTRAEREILVSRAARIAQVSGARTLVELGSGSSEKTRHLLDALPGLRTYVPVDVSESALKGAADLLLAERPDLSVHALIADFTHVLRLPETPGPRLVAFLGGTIGNLLPEERERFLHSVRELLSPGDSLLLGTDLVKDEATLVAAYDDAAGVTAAFNKNVLSVVNRELGADFPLDDFDHVAVWDPRREWIEMRLRARRALTVKIPEVDLVVTFAAGEEMRTEVSAKFREEGVRGELVDAGLRLEHWWTDAAGRFALSLATAF</sequence>
<comment type="subunit">
    <text evidence="5">Monomer.</text>
</comment>
<dbReference type="InterPro" id="IPR019257">
    <property type="entry name" value="MeTrfase_dom"/>
</dbReference>
<keyword evidence="5" id="KW-0949">S-adenosyl-L-methionine</keyword>
<keyword evidence="9" id="KW-1185">Reference proteome</keyword>